<comment type="caution">
    <text evidence="1">The sequence shown here is derived from an EMBL/GenBank/DDBJ whole genome shotgun (WGS) entry which is preliminary data.</text>
</comment>
<dbReference type="OrthoDB" id="3830779at2"/>
<dbReference type="RefSeq" id="WP_141857092.1">
    <property type="nucleotide sequence ID" value="NZ_BAAAKA010000050.1"/>
</dbReference>
<protein>
    <submittedName>
        <fullName evidence="1">Uncharacterized protein</fullName>
    </submittedName>
</protein>
<evidence type="ECO:0000313" key="2">
    <source>
        <dbReference type="Proteomes" id="UP000316298"/>
    </source>
</evidence>
<dbReference type="AlphaFoldDB" id="A0A542EV68"/>
<proteinExistence type="predicted"/>
<organism evidence="1 2">
    <name type="scientific">Kribbella jejuensis</name>
    <dbReference type="NCBI Taxonomy" id="236068"/>
    <lineage>
        <taxon>Bacteria</taxon>
        <taxon>Bacillati</taxon>
        <taxon>Actinomycetota</taxon>
        <taxon>Actinomycetes</taxon>
        <taxon>Propionibacteriales</taxon>
        <taxon>Kribbellaceae</taxon>
        <taxon>Kribbella</taxon>
    </lineage>
</organism>
<reference evidence="1 2" key="1">
    <citation type="submission" date="2019-06" db="EMBL/GenBank/DDBJ databases">
        <title>Sequencing the genomes of 1000 actinobacteria strains.</title>
        <authorList>
            <person name="Klenk H.-P."/>
        </authorList>
    </citation>
    <scope>NUCLEOTIDE SEQUENCE [LARGE SCALE GENOMIC DNA]</scope>
    <source>
        <strain evidence="1 2">DSM 17305</strain>
    </source>
</reference>
<dbReference type="EMBL" id="VFMM01000001">
    <property type="protein sequence ID" value="TQJ19241.1"/>
    <property type="molecule type" value="Genomic_DNA"/>
</dbReference>
<gene>
    <name evidence="1" type="ORF">FB475_3403</name>
</gene>
<sequence>MTVLDSPEARFDPRTILNLALPAHVLVRLDDGWMPAWLIGRLHCADGWIALVQWIEAGGAERTVRVPAERVLVR</sequence>
<evidence type="ECO:0000313" key="1">
    <source>
        <dbReference type="EMBL" id="TQJ19241.1"/>
    </source>
</evidence>
<dbReference type="Proteomes" id="UP000316298">
    <property type="component" value="Unassembled WGS sequence"/>
</dbReference>
<name>A0A542EV68_9ACTN</name>
<accession>A0A542EV68</accession>
<keyword evidence="2" id="KW-1185">Reference proteome</keyword>